<dbReference type="Pfam" id="PF20287">
    <property type="entry name" value="SH3DP"/>
    <property type="match status" value="1"/>
</dbReference>
<name>A0AAU8L0W3_9CAUD</name>
<evidence type="ECO:0000259" key="1">
    <source>
        <dbReference type="Pfam" id="PF20287"/>
    </source>
</evidence>
<dbReference type="InterPro" id="IPR046907">
    <property type="entry name" value="SH3DP"/>
</dbReference>
<proteinExistence type="predicted"/>
<sequence>MDIKLIKDGDIVNFDMIKPGIFGDQYKAAIVSAVCDYNTARIVDPDINSKHANFYPFFKDSVDNVDNPNIYKYLILQLDKTVSKLVVIGFPWINQDSLKTIQTRYATVIIQNFQEYHRAPLVDFLENLGVTYQYTVSDQ</sequence>
<protein>
    <recommendedName>
        <fullName evidence="1">SH3 fold domain-containing protein</fullName>
    </recommendedName>
</protein>
<reference evidence="2" key="1">
    <citation type="submission" date="2024-06" db="EMBL/GenBank/DDBJ databases">
        <authorList>
            <person name="Gannavaram S."/>
            <person name="Nemani S."/>
            <person name="Datta M."/>
            <person name="Picchiottino A."/>
            <person name="Mereddy A."/>
            <person name="Gannavaram N."/>
            <person name="Honeycutt C."/>
            <person name="Tran D."/>
            <person name="Choi K."/>
            <person name="Srinivasan K."/>
            <person name="Johnson A."/>
        </authorList>
    </citation>
    <scope>NUCLEOTIDE SEQUENCE</scope>
</reference>
<evidence type="ECO:0000313" key="2">
    <source>
        <dbReference type="EMBL" id="XCN28168.1"/>
    </source>
</evidence>
<feature type="domain" description="SH3 fold" evidence="1">
    <location>
        <begin position="7"/>
        <end position="131"/>
    </location>
</feature>
<dbReference type="EMBL" id="PP885733">
    <property type="protein sequence ID" value="XCN28168.1"/>
    <property type="molecule type" value="Genomic_DNA"/>
</dbReference>
<accession>A0AAU8L0W3</accession>
<organism evidence="2">
    <name type="scientific">Pantoea phage Survivor</name>
    <dbReference type="NCBI Taxonomy" id="3232176"/>
    <lineage>
        <taxon>Viruses</taxon>
        <taxon>Duplodnaviria</taxon>
        <taxon>Heunggongvirae</taxon>
        <taxon>Uroviricota</taxon>
        <taxon>Caudoviricetes</taxon>
    </lineage>
</organism>